<evidence type="ECO:0000313" key="3">
    <source>
        <dbReference type="Proteomes" id="UP001331761"/>
    </source>
</evidence>
<keyword evidence="1" id="KW-0472">Membrane</keyword>
<keyword evidence="1" id="KW-0812">Transmembrane</keyword>
<organism evidence="2 3">
    <name type="scientific">Trichostrongylus colubriformis</name>
    <name type="common">Black scour worm</name>
    <dbReference type="NCBI Taxonomy" id="6319"/>
    <lineage>
        <taxon>Eukaryota</taxon>
        <taxon>Metazoa</taxon>
        <taxon>Ecdysozoa</taxon>
        <taxon>Nematoda</taxon>
        <taxon>Chromadorea</taxon>
        <taxon>Rhabditida</taxon>
        <taxon>Rhabditina</taxon>
        <taxon>Rhabditomorpha</taxon>
        <taxon>Strongyloidea</taxon>
        <taxon>Trichostrongylidae</taxon>
        <taxon>Trichostrongylus</taxon>
    </lineage>
</organism>
<name>A0AAN8IRE4_TRICO</name>
<dbReference type="Gene3D" id="3.40.50.150">
    <property type="entry name" value="Vaccinia Virus protein VP39"/>
    <property type="match status" value="1"/>
</dbReference>
<reference evidence="2 3" key="1">
    <citation type="submission" date="2019-10" db="EMBL/GenBank/DDBJ databases">
        <title>Assembly and Annotation for the nematode Trichostrongylus colubriformis.</title>
        <authorList>
            <person name="Martin J."/>
        </authorList>
    </citation>
    <scope>NUCLEOTIDE SEQUENCE [LARGE SCALE GENOMIC DNA]</scope>
    <source>
        <strain evidence="2">G859</strain>
        <tissue evidence="2">Whole worm</tissue>
    </source>
</reference>
<sequence length="334" mass="38139">MHRHQDRLGLCFALVCGAFFFIIIFTGGPQKEVQVGQSASEEYTRESFLELFVRLYGESRQLDTLCYDRTTFVEIRDEIVEVNGRKEIRRAAKKGMNLMTYAYLKFPDKLTSANTDTSKWKIDVYRKPPRSQGGIVDELFASGAIPPTPKSNARLLTIGLGGGFLNNYLHHAFPQMSITAVEIHRPTLEMAKKWFSLEPDNLLRVIIEDGAVYLKESVREGRRYDAIVLDACFIRTHEEILCPHKVFLDPHTIEDMAELVGKQGVLIVNILPISGYPHSVVEKVKQKFLVSFRYSKVKRIEGTMNFIATFTQFEHKELYALLDKAFSMPFNTTG</sequence>
<accession>A0AAN8IRE4</accession>
<feature type="transmembrane region" description="Helical" evidence="1">
    <location>
        <begin position="7"/>
        <end position="28"/>
    </location>
</feature>
<comment type="caution">
    <text evidence="2">The sequence shown here is derived from an EMBL/GenBank/DDBJ whole genome shotgun (WGS) entry which is preliminary data.</text>
</comment>
<proteinExistence type="predicted"/>
<keyword evidence="1" id="KW-1133">Transmembrane helix</keyword>
<dbReference type="Proteomes" id="UP001331761">
    <property type="component" value="Unassembled WGS sequence"/>
</dbReference>
<protein>
    <submittedName>
        <fullName evidence="2">Uncharacterized protein</fullName>
    </submittedName>
</protein>
<dbReference type="AlphaFoldDB" id="A0AAN8IRE4"/>
<evidence type="ECO:0000256" key="1">
    <source>
        <dbReference type="SAM" id="Phobius"/>
    </source>
</evidence>
<evidence type="ECO:0000313" key="2">
    <source>
        <dbReference type="EMBL" id="KAK5978797.1"/>
    </source>
</evidence>
<dbReference type="SUPFAM" id="SSF53335">
    <property type="entry name" value="S-adenosyl-L-methionine-dependent methyltransferases"/>
    <property type="match status" value="1"/>
</dbReference>
<gene>
    <name evidence="2" type="ORF">GCK32_001188</name>
</gene>
<dbReference type="EMBL" id="WIXE01008999">
    <property type="protein sequence ID" value="KAK5978797.1"/>
    <property type="molecule type" value="Genomic_DNA"/>
</dbReference>
<dbReference type="CDD" id="cd02440">
    <property type="entry name" value="AdoMet_MTases"/>
    <property type="match status" value="1"/>
</dbReference>
<keyword evidence="3" id="KW-1185">Reference proteome</keyword>
<dbReference type="InterPro" id="IPR029063">
    <property type="entry name" value="SAM-dependent_MTases_sf"/>
</dbReference>